<feature type="domain" description="No apical meristem-associated C-terminal" evidence="2">
    <location>
        <begin position="200"/>
        <end position="347"/>
    </location>
</feature>
<feature type="compositionally biased region" description="Pro residues" evidence="1">
    <location>
        <begin position="50"/>
        <end position="64"/>
    </location>
</feature>
<feature type="compositionally biased region" description="Low complexity" evidence="1">
    <location>
        <begin position="18"/>
        <end position="29"/>
    </location>
</feature>
<dbReference type="GeneID" id="13543001"/>
<dbReference type="PANTHER" id="PTHR45125">
    <property type="entry name" value="F21J9.4-RELATED"/>
    <property type="match status" value="1"/>
</dbReference>
<dbReference type="KEGG" id="pgr:PGTG_20902"/>
<sequence>MPPKRVVLDPLLMEINQTTPTANTRTMRTAHPDPHATPTGSVPARTPLMPSQPDPHTTPVPQPAPSTEIPDETDEAPKKKAPKWSIEEDKQLCAAWLNTSRDSIVGTGQKAGTFWERVHQLYTDLVVDYNKENKNSRTIKPLPIRLVNAVECRWGHIMRVCNKFGGCYSQVERRMRSGMSRDDILCKAKELYKSKNESNFNLDHCWGILREHPKWQATQQEINLRQKKSKEPPSSTPATDEALPSSPQTGTQPDEEDDRSALGSDTRMEGNKAAKRKRDEDAMLQKIIKTQEELVKISKERSASVQKALEEASEAKKLEADDRIMAMDLTGMDDEAKAYWQKKRRAILDRPE</sequence>
<dbReference type="InterPro" id="IPR029466">
    <property type="entry name" value="NAM-associated_C"/>
</dbReference>
<feature type="region of interest" description="Disordered" evidence="1">
    <location>
        <begin position="223"/>
        <end position="279"/>
    </location>
</feature>
<dbReference type="Proteomes" id="UP000008783">
    <property type="component" value="Unassembled WGS sequence"/>
</dbReference>
<proteinExistence type="predicted"/>
<dbReference type="VEuPathDB" id="FungiDB:PGTG_20902"/>
<dbReference type="AlphaFoldDB" id="H6QPV0"/>
<dbReference type="HOGENOM" id="CLU_012390_7_0_1"/>
<keyword evidence="4" id="KW-1185">Reference proteome</keyword>
<evidence type="ECO:0000256" key="1">
    <source>
        <dbReference type="SAM" id="MobiDB-lite"/>
    </source>
</evidence>
<dbReference type="InParanoid" id="H6QPV0"/>
<feature type="region of interest" description="Disordered" evidence="1">
    <location>
        <begin position="18"/>
        <end position="84"/>
    </location>
</feature>
<feature type="compositionally biased region" description="Basic and acidic residues" evidence="1">
    <location>
        <begin position="266"/>
        <end position="279"/>
    </location>
</feature>
<reference evidence="4" key="1">
    <citation type="journal article" date="2011" name="Proc. Natl. Acad. Sci. U.S.A.">
        <title>Obligate biotrophy features unraveled by the genomic analysis of rust fungi.</title>
        <authorList>
            <person name="Duplessis S."/>
            <person name="Cuomo C.A."/>
            <person name="Lin Y.-C."/>
            <person name="Aerts A."/>
            <person name="Tisserant E."/>
            <person name="Veneault-Fourrey C."/>
            <person name="Joly D.L."/>
            <person name="Hacquard S."/>
            <person name="Amselem J."/>
            <person name="Cantarel B.L."/>
            <person name="Chiu R."/>
            <person name="Coutinho P.M."/>
            <person name="Feau N."/>
            <person name="Field M."/>
            <person name="Frey P."/>
            <person name="Gelhaye E."/>
            <person name="Goldberg J."/>
            <person name="Grabherr M.G."/>
            <person name="Kodira C.D."/>
            <person name="Kohler A."/>
            <person name="Kuees U."/>
            <person name="Lindquist E.A."/>
            <person name="Lucas S.M."/>
            <person name="Mago R."/>
            <person name="Mauceli E."/>
            <person name="Morin E."/>
            <person name="Murat C."/>
            <person name="Pangilinan J.L."/>
            <person name="Park R."/>
            <person name="Pearson M."/>
            <person name="Quesneville H."/>
            <person name="Rouhier N."/>
            <person name="Sakthikumar S."/>
            <person name="Salamov A.A."/>
            <person name="Schmutz J."/>
            <person name="Selles B."/>
            <person name="Shapiro H."/>
            <person name="Tanguay P."/>
            <person name="Tuskan G.A."/>
            <person name="Henrissat B."/>
            <person name="Van de Peer Y."/>
            <person name="Rouze P."/>
            <person name="Ellis J.G."/>
            <person name="Dodds P.N."/>
            <person name="Schein J.E."/>
            <person name="Zhong S."/>
            <person name="Hamelin R.C."/>
            <person name="Grigoriev I.V."/>
            <person name="Szabo L.J."/>
            <person name="Martin F."/>
        </authorList>
    </citation>
    <scope>NUCLEOTIDE SEQUENCE [LARGE SCALE GENOMIC DNA]</scope>
    <source>
        <strain evidence="4">CRL 75-36-700-3 / race SCCL</strain>
    </source>
</reference>
<dbReference type="OrthoDB" id="2506822at2759"/>
<evidence type="ECO:0000313" key="3">
    <source>
        <dbReference type="EMBL" id="EHS64288.1"/>
    </source>
</evidence>
<accession>H6QPV0</accession>
<dbReference type="eggNOG" id="ENOG502S88Z">
    <property type="taxonomic scope" value="Eukaryota"/>
</dbReference>
<dbReference type="Pfam" id="PF14303">
    <property type="entry name" value="NAM-associated"/>
    <property type="match status" value="1"/>
</dbReference>
<organism evidence="3 4">
    <name type="scientific">Puccinia graminis f. sp. tritici (strain CRL 75-36-700-3 / race SCCL)</name>
    <name type="common">Black stem rust fungus</name>
    <dbReference type="NCBI Taxonomy" id="418459"/>
    <lineage>
        <taxon>Eukaryota</taxon>
        <taxon>Fungi</taxon>
        <taxon>Dikarya</taxon>
        <taxon>Basidiomycota</taxon>
        <taxon>Pucciniomycotina</taxon>
        <taxon>Pucciniomycetes</taxon>
        <taxon>Pucciniales</taxon>
        <taxon>Pucciniaceae</taxon>
        <taxon>Puccinia</taxon>
    </lineage>
</organism>
<dbReference type="PANTHER" id="PTHR45125:SF3">
    <property type="entry name" value="NO-APICAL-MERISTEM-ASSOCIATED CARBOXY-TERMINAL DOMAIN PROTEIN"/>
    <property type="match status" value="1"/>
</dbReference>
<dbReference type="STRING" id="418459.H6QPV0"/>
<protein>
    <recommendedName>
        <fullName evidence="2">No apical meristem-associated C-terminal domain-containing protein</fullName>
    </recommendedName>
</protein>
<gene>
    <name evidence="3" type="ORF">PGTG_20902</name>
</gene>
<name>H6QPV0_PUCGT</name>
<evidence type="ECO:0000259" key="2">
    <source>
        <dbReference type="Pfam" id="PF14303"/>
    </source>
</evidence>
<evidence type="ECO:0000313" key="4">
    <source>
        <dbReference type="Proteomes" id="UP000008783"/>
    </source>
</evidence>
<dbReference type="RefSeq" id="XP_003890444.1">
    <property type="nucleotide sequence ID" value="XM_003890395.1"/>
</dbReference>
<dbReference type="EMBL" id="DS178267">
    <property type="protein sequence ID" value="EHS64288.1"/>
    <property type="molecule type" value="Genomic_DNA"/>
</dbReference>